<protein>
    <submittedName>
        <fullName evidence="1">Uncharacterized protein</fullName>
    </submittedName>
</protein>
<evidence type="ECO:0000313" key="2">
    <source>
        <dbReference type="Proteomes" id="UP000321558"/>
    </source>
</evidence>
<proteinExistence type="predicted"/>
<comment type="caution">
    <text evidence="1">The sequence shown here is derived from an EMBL/GenBank/DDBJ whole genome shotgun (WGS) entry which is preliminary data.</text>
</comment>
<keyword evidence="2" id="KW-1185">Reference proteome</keyword>
<dbReference type="EMBL" id="BJYM01000014">
    <property type="protein sequence ID" value="GEN88494.1"/>
    <property type="molecule type" value="Genomic_DNA"/>
</dbReference>
<evidence type="ECO:0000313" key="1">
    <source>
        <dbReference type="EMBL" id="GEN88494.1"/>
    </source>
</evidence>
<accession>A0A511ZM14</accession>
<name>A0A511ZM14_9BACI</name>
<dbReference type="AlphaFoldDB" id="A0A511ZM14"/>
<gene>
    <name evidence="1" type="ORF">OSO01_32330</name>
</gene>
<reference evidence="1 2" key="1">
    <citation type="submission" date="2019-07" db="EMBL/GenBank/DDBJ databases">
        <title>Whole genome shotgun sequence of Oceanobacillus sojae NBRC 105379.</title>
        <authorList>
            <person name="Hosoyama A."/>
            <person name="Uohara A."/>
            <person name="Ohji S."/>
            <person name="Ichikawa N."/>
        </authorList>
    </citation>
    <scope>NUCLEOTIDE SEQUENCE [LARGE SCALE GENOMIC DNA]</scope>
    <source>
        <strain evidence="1 2">NBRC 105379</strain>
    </source>
</reference>
<organism evidence="1 2">
    <name type="scientific">Oceanobacillus sojae</name>
    <dbReference type="NCBI Taxonomy" id="582851"/>
    <lineage>
        <taxon>Bacteria</taxon>
        <taxon>Bacillati</taxon>
        <taxon>Bacillota</taxon>
        <taxon>Bacilli</taxon>
        <taxon>Bacillales</taxon>
        <taxon>Bacillaceae</taxon>
        <taxon>Oceanobacillus</taxon>
    </lineage>
</organism>
<dbReference type="Proteomes" id="UP000321558">
    <property type="component" value="Unassembled WGS sequence"/>
</dbReference>
<sequence length="114" mass="13368">MLRKKCRQKRVSKVLSFCFKTFNKCRDEEADIKPLYLLKLYCLKTSSDCIAADLYPFNMKQANRLNEVLFYHSMSVRNFSGWEGRRKGNINGEKRTLHLLINSTTIQPVEEQTA</sequence>